<evidence type="ECO:0000259" key="3">
    <source>
        <dbReference type="Pfam" id="PF00705"/>
    </source>
</evidence>
<name>A0A6C0CP53_9ZZZZ</name>
<dbReference type="Gene3D" id="3.70.10.10">
    <property type="match status" value="1"/>
</dbReference>
<dbReference type="InterPro" id="IPR046938">
    <property type="entry name" value="DNA_clamp_sf"/>
</dbReference>
<reference evidence="5" key="1">
    <citation type="journal article" date="2020" name="Nature">
        <title>Giant virus diversity and host interactions through global metagenomics.</title>
        <authorList>
            <person name="Schulz F."/>
            <person name="Roux S."/>
            <person name="Paez-Espino D."/>
            <person name="Jungbluth S."/>
            <person name="Walsh D.A."/>
            <person name="Denef V.J."/>
            <person name="McMahon K.D."/>
            <person name="Konstantinidis K.T."/>
            <person name="Eloe-Fadrosh E.A."/>
            <person name="Kyrpides N.C."/>
            <person name="Woyke T."/>
        </authorList>
    </citation>
    <scope>NUCLEOTIDE SEQUENCE</scope>
    <source>
        <strain evidence="5">GVMAG-M-3300021375-17</strain>
    </source>
</reference>
<accession>A0A6C0CP53</accession>
<evidence type="ECO:0008006" key="6">
    <source>
        <dbReference type="Google" id="ProtNLM"/>
    </source>
</evidence>
<dbReference type="AlphaFoldDB" id="A0A6C0CP53"/>
<feature type="domain" description="Proliferating cell nuclear antigen PCNA C-terminal" evidence="4">
    <location>
        <begin position="132"/>
        <end position="253"/>
    </location>
</feature>
<dbReference type="EMBL" id="MN739454">
    <property type="protein sequence ID" value="QHT05464.1"/>
    <property type="molecule type" value="Genomic_DNA"/>
</dbReference>
<dbReference type="InterPro" id="IPR000730">
    <property type="entry name" value="Pr_cel_nuc_antig"/>
</dbReference>
<dbReference type="InterPro" id="IPR022649">
    <property type="entry name" value="Pr_cel_nuc_antig_C"/>
</dbReference>
<sequence>MKLEIIDLTKADTFSQCFQHMKTFTDSINIVFNEDHMFIQCMDHAMTLIMEFKLPKEWFDVYEVSQSITIGVMTNILTKVLNIRDKTQTIKMNTNEKSDHLSVHYHVDNSPTIFDKSFEIPLISLDSELFHIPDTEYCAEFSLPTISMSSMINQLKSFGDTMTIECTEEHINMVSESQEYGKMNTFIPIEDLEEYSINEGESIKNSFGLKMMGNVCLFQKVAKTMEIGISDNFPMKMKYNMENDVVLQFYLAPRVD</sequence>
<organism evidence="5">
    <name type="scientific">viral metagenome</name>
    <dbReference type="NCBI Taxonomy" id="1070528"/>
    <lineage>
        <taxon>unclassified sequences</taxon>
        <taxon>metagenomes</taxon>
        <taxon>organismal metagenomes</taxon>
    </lineage>
</organism>
<comment type="similarity">
    <text evidence="1">Belongs to the PCNA family.</text>
</comment>
<dbReference type="NCBIfam" id="TIGR00590">
    <property type="entry name" value="pcna"/>
    <property type="match status" value="1"/>
</dbReference>
<dbReference type="GO" id="GO:0006272">
    <property type="term" value="P:leading strand elongation"/>
    <property type="evidence" value="ECO:0007669"/>
    <property type="project" value="TreeGrafter"/>
</dbReference>
<dbReference type="Pfam" id="PF00705">
    <property type="entry name" value="PCNA_N"/>
    <property type="match status" value="1"/>
</dbReference>
<dbReference type="GO" id="GO:0030337">
    <property type="term" value="F:DNA polymerase processivity factor activity"/>
    <property type="evidence" value="ECO:0007669"/>
    <property type="project" value="InterPro"/>
</dbReference>
<protein>
    <recommendedName>
        <fullName evidence="6">Proliferating cell nuclear antigen PCNA N-terminal domain-containing protein</fullName>
    </recommendedName>
</protein>
<evidence type="ECO:0000259" key="4">
    <source>
        <dbReference type="Pfam" id="PF02747"/>
    </source>
</evidence>
<feature type="domain" description="Proliferating cell nuclear antigen PCNA N-terminal" evidence="3">
    <location>
        <begin position="8"/>
        <end position="128"/>
    </location>
</feature>
<dbReference type="GO" id="GO:0006275">
    <property type="term" value="P:regulation of DNA replication"/>
    <property type="evidence" value="ECO:0007669"/>
    <property type="project" value="InterPro"/>
</dbReference>
<dbReference type="PANTHER" id="PTHR11352">
    <property type="entry name" value="PROLIFERATING CELL NUCLEAR ANTIGEN"/>
    <property type="match status" value="1"/>
</dbReference>
<dbReference type="InterPro" id="IPR022648">
    <property type="entry name" value="Pr_cel_nuc_antig_N"/>
</dbReference>
<dbReference type="PANTHER" id="PTHR11352:SF0">
    <property type="entry name" value="PROLIFERATING CELL NUCLEAR ANTIGEN"/>
    <property type="match status" value="1"/>
</dbReference>
<evidence type="ECO:0000256" key="2">
    <source>
        <dbReference type="ARBA" id="ARBA00023125"/>
    </source>
</evidence>
<dbReference type="CDD" id="cd00577">
    <property type="entry name" value="PCNA"/>
    <property type="match status" value="1"/>
</dbReference>
<dbReference type="Pfam" id="PF02747">
    <property type="entry name" value="PCNA_C"/>
    <property type="match status" value="1"/>
</dbReference>
<dbReference type="HAMAP" id="MF_00317">
    <property type="entry name" value="DNApol_clamp_arch"/>
    <property type="match status" value="1"/>
</dbReference>
<keyword evidence="2" id="KW-0238">DNA-binding</keyword>
<evidence type="ECO:0000313" key="5">
    <source>
        <dbReference type="EMBL" id="QHT05464.1"/>
    </source>
</evidence>
<dbReference type="SUPFAM" id="SSF55979">
    <property type="entry name" value="DNA clamp"/>
    <property type="match status" value="2"/>
</dbReference>
<dbReference type="GO" id="GO:0003677">
    <property type="term" value="F:DNA binding"/>
    <property type="evidence" value="ECO:0007669"/>
    <property type="project" value="UniProtKB-KW"/>
</dbReference>
<evidence type="ECO:0000256" key="1">
    <source>
        <dbReference type="ARBA" id="ARBA00010462"/>
    </source>
</evidence>
<dbReference type="PRINTS" id="PR00339">
    <property type="entry name" value="PCNACYCLIN"/>
</dbReference>
<proteinExistence type="inferred from homology"/>